<gene>
    <name evidence="12" type="ORF">SPHA_5274</name>
</gene>
<keyword evidence="13" id="KW-1185">Reference proteome</keyword>
<accession>A0A812AVZ5</accession>
<evidence type="ECO:0000256" key="7">
    <source>
        <dbReference type="ARBA" id="ARBA00042130"/>
    </source>
</evidence>
<keyword evidence="3" id="KW-0964">Secreted</keyword>
<dbReference type="OrthoDB" id="543156at2759"/>
<evidence type="ECO:0000256" key="1">
    <source>
        <dbReference type="ARBA" id="ARBA00004412"/>
    </source>
</evidence>
<evidence type="ECO:0000256" key="8">
    <source>
        <dbReference type="ARBA" id="ARBA00044823"/>
    </source>
</evidence>
<dbReference type="InterPro" id="IPR029062">
    <property type="entry name" value="Class_I_gatase-like"/>
</dbReference>
<evidence type="ECO:0000256" key="3">
    <source>
        <dbReference type="ARBA" id="ARBA00022525"/>
    </source>
</evidence>
<evidence type="ECO:0000256" key="4">
    <source>
        <dbReference type="ARBA" id="ARBA00022729"/>
    </source>
</evidence>
<keyword evidence="12" id="KW-0808">Transferase</keyword>
<evidence type="ECO:0000313" key="12">
    <source>
        <dbReference type="EMBL" id="CAE1157556.1"/>
    </source>
</evidence>
<feature type="chain" id="PRO_5032650992" description="Glutamine amidotransferase-like class 1 domain-containing protein 1" evidence="10">
    <location>
        <begin position="22"/>
        <end position="227"/>
    </location>
</feature>
<dbReference type="PANTHER" id="PTHR48094:SF18">
    <property type="entry name" value="GLUTAMINE AMIDOTRANSFERASE-LIKE CLASS 1 DOMAIN-CONTAINING PROTEIN 1"/>
    <property type="match status" value="1"/>
</dbReference>
<dbReference type="Proteomes" id="UP000597762">
    <property type="component" value="Unassembled WGS sequence"/>
</dbReference>
<comment type="function">
    <text evidence="9">Component of the FERRY complex (Five-subunit Endosomal Rab5 and RNA/ribosome intermediary). The FERRY complex directly interacts with mRNAs and RAB5A, and functions as a RAB5A effector involved in the localization and the distribution of specific mRNAs most likely by mediating their endosomal transport. The complex recruits mRNAs and ribosomes to early endosomes through direct mRNA-interaction.</text>
</comment>
<feature type="domain" description="DJ-1/PfpI" evidence="11">
    <location>
        <begin position="69"/>
        <end position="144"/>
    </location>
</feature>
<dbReference type="Gene3D" id="3.40.50.880">
    <property type="match status" value="1"/>
</dbReference>
<evidence type="ECO:0000256" key="5">
    <source>
        <dbReference type="ARBA" id="ARBA00022753"/>
    </source>
</evidence>
<evidence type="ECO:0000259" key="11">
    <source>
        <dbReference type="Pfam" id="PF01965"/>
    </source>
</evidence>
<keyword evidence="5" id="KW-0967">Endosome</keyword>
<proteinExistence type="predicted"/>
<dbReference type="EMBL" id="CAHIKZ030000176">
    <property type="protein sequence ID" value="CAE1157556.1"/>
    <property type="molecule type" value="Genomic_DNA"/>
</dbReference>
<keyword evidence="12" id="KW-0315">Glutamine amidotransferase</keyword>
<feature type="signal peptide" evidence="10">
    <location>
        <begin position="1"/>
        <end position="21"/>
    </location>
</feature>
<sequence length="227" mass="24827">MSTVRGSCLLVLSADPAGVNAQSFIQAYTLATTNFTVQLTSPQGKPTEFTQQDEQNRRWFSEFRSKATSTPISLESVDANRYVALLIPPSFGAVTDLANNKDLAEILNHFIQEKKPICAIGMGVAGLCAAQQTDKSNYSSWNFQDYSLTAPSVSELARKPEFSNLSIIPEDFIKDNGASYSCSEMDAVHVIIDRHLVSGQNPQSTLTAVQNLILLCNQKKTLSSARK</sequence>
<dbReference type="InterPro" id="IPR050325">
    <property type="entry name" value="Prot/Nucl_acid_deglycase"/>
</dbReference>
<keyword evidence="4 10" id="KW-0732">Signal</keyword>
<dbReference type="SUPFAM" id="SSF52317">
    <property type="entry name" value="Class I glutamine amidotransferase-like"/>
    <property type="match status" value="1"/>
</dbReference>
<evidence type="ECO:0000256" key="9">
    <source>
        <dbReference type="ARBA" id="ARBA00045408"/>
    </source>
</evidence>
<evidence type="ECO:0000313" key="13">
    <source>
        <dbReference type="Proteomes" id="UP000597762"/>
    </source>
</evidence>
<protein>
    <recommendedName>
        <fullName evidence="6">Glutamine amidotransferase-like class 1 domain-containing protein 1</fullName>
    </recommendedName>
    <alternativeName>
        <fullName evidence="8">Ferry endosomal RAB5 effector complex subunit 5</fullName>
    </alternativeName>
    <alternativeName>
        <fullName evidence="7">Parkinson disease 7 domain-containing protein 1</fullName>
    </alternativeName>
</protein>
<evidence type="ECO:0000256" key="2">
    <source>
        <dbReference type="ARBA" id="ARBA00004613"/>
    </source>
</evidence>
<dbReference type="GO" id="GO:0016740">
    <property type="term" value="F:transferase activity"/>
    <property type="evidence" value="ECO:0007669"/>
    <property type="project" value="UniProtKB-KW"/>
</dbReference>
<dbReference type="Pfam" id="PF01965">
    <property type="entry name" value="DJ-1_PfpI"/>
    <property type="match status" value="1"/>
</dbReference>
<name>A0A812AVZ5_ACAPH</name>
<dbReference type="InterPro" id="IPR002818">
    <property type="entry name" value="DJ-1/PfpI"/>
</dbReference>
<comment type="caution">
    <text evidence="12">The sequence shown here is derived from an EMBL/GenBank/DDBJ whole genome shotgun (WGS) entry which is preliminary data.</text>
</comment>
<comment type="subcellular location">
    <subcellularLocation>
        <location evidence="1">Early endosome</location>
    </subcellularLocation>
    <subcellularLocation>
        <location evidence="2">Secreted</location>
    </subcellularLocation>
</comment>
<dbReference type="PANTHER" id="PTHR48094">
    <property type="entry name" value="PROTEIN/NUCLEIC ACID DEGLYCASE DJ-1-RELATED"/>
    <property type="match status" value="1"/>
</dbReference>
<dbReference type="GO" id="GO:0005576">
    <property type="term" value="C:extracellular region"/>
    <property type="evidence" value="ECO:0007669"/>
    <property type="project" value="UniProtKB-SubCell"/>
</dbReference>
<dbReference type="GO" id="GO:0019243">
    <property type="term" value="P:methylglyoxal catabolic process to D-lactate via S-lactoyl-glutathione"/>
    <property type="evidence" value="ECO:0007669"/>
    <property type="project" value="TreeGrafter"/>
</dbReference>
<dbReference type="GO" id="GO:0005769">
    <property type="term" value="C:early endosome"/>
    <property type="evidence" value="ECO:0007669"/>
    <property type="project" value="UniProtKB-SubCell"/>
</dbReference>
<dbReference type="GO" id="GO:0019172">
    <property type="term" value="F:glyoxalase III activity"/>
    <property type="evidence" value="ECO:0007669"/>
    <property type="project" value="TreeGrafter"/>
</dbReference>
<reference evidence="12" key="1">
    <citation type="submission" date="2021-01" db="EMBL/GenBank/DDBJ databases">
        <authorList>
            <person name="Li R."/>
            <person name="Bekaert M."/>
        </authorList>
    </citation>
    <scope>NUCLEOTIDE SEQUENCE</scope>
    <source>
        <strain evidence="12">Farmed</strain>
    </source>
</reference>
<evidence type="ECO:0000256" key="6">
    <source>
        <dbReference type="ARBA" id="ARBA00039189"/>
    </source>
</evidence>
<dbReference type="AlphaFoldDB" id="A0A812AVZ5"/>
<evidence type="ECO:0000256" key="10">
    <source>
        <dbReference type="SAM" id="SignalP"/>
    </source>
</evidence>
<organism evidence="12 13">
    <name type="scientific">Acanthosepion pharaonis</name>
    <name type="common">Pharaoh cuttlefish</name>
    <name type="synonym">Sepia pharaonis</name>
    <dbReference type="NCBI Taxonomy" id="158019"/>
    <lineage>
        <taxon>Eukaryota</taxon>
        <taxon>Metazoa</taxon>
        <taxon>Spiralia</taxon>
        <taxon>Lophotrochozoa</taxon>
        <taxon>Mollusca</taxon>
        <taxon>Cephalopoda</taxon>
        <taxon>Coleoidea</taxon>
        <taxon>Decapodiformes</taxon>
        <taxon>Sepiida</taxon>
        <taxon>Sepiina</taxon>
        <taxon>Sepiidae</taxon>
        <taxon>Acanthosepion</taxon>
    </lineage>
</organism>